<sequence length="118" mass="13747">MTKQQIWEWFANHSKQILDFLLFLALVSMGAFVKILKQVRQGAKASWKWFLAEAIVSFFVALLVYGFFDQFMQTSTLFTYVVCAWCGSFSTIFHKRMEDLLGAIFDKLKQLISEKKSL</sequence>
<protein>
    <recommendedName>
        <fullName evidence="4">Holin</fullName>
    </recommendedName>
</protein>
<feature type="transmembrane region" description="Helical" evidence="1">
    <location>
        <begin position="20"/>
        <end position="37"/>
    </location>
</feature>
<proteinExistence type="predicted"/>
<dbReference type="AlphaFoldDB" id="A0A940XG84"/>
<keyword evidence="1" id="KW-0472">Membrane</keyword>
<keyword evidence="3" id="KW-1185">Reference proteome</keyword>
<dbReference type="Proteomes" id="UP000675047">
    <property type="component" value="Unassembled WGS sequence"/>
</dbReference>
<dbReference type="RefSeq" id="WP_210667140.1">
    <property type="nucleotide sequence ID" value="NZ_JAGFBV010000023.1"/>
</dbReference>
<keyword evidence="1" id="KW-1133">Transmembrane helix</keyword>
<evidence type="ECO:0000256" key="1">
    <source>
        <dbReference type="SAM" id="Phobius"/>
    </source>
</evidence>
<gene>
    <name evidence="2" type="ORF">J3495_13900</name>
</gene>
<feature type="transmembrane region" description="Helical" evidence="1">
    <location>
        <begin position="49"/>
        <end position="68"/>
    </location>
</feature>
<reference evidence="2 3" key="1">
    <citation type="submission" date="2021-03" db="EMBL/GenBank/DDBJ databases">
        <title>Flavobacterium Flabelliformis Sp. Nov. And Flavobacterium Geliluteum Sp. Nov., Two Novel Multidrug Resistant Psychrophilic Species Isolated From Antarctica.</title>
        <authorList>
            <person name="Kralova S."/>
            <person name="Busse H.J."/>
            <person name="Bezdicek M."/>
            <person name="Nykrynova M."/>
            <person name="Kroupova E."/>
            <person name="Krsek D."/>
            <person name="Sedlacek I."/>
        </authorList>
    </citation>
    <scope>NUCLEOTIDE SEQUENCE [LARGE SCALE GENOMIC DNA]</scope>
    <source>
        <strain evidence="2 3">P7388</strain>
    </source>
</reference>
<accession>A0A940XG84</accession>
<comment type="caution">
    <text evidence="2">The sequence shown here is derived from an EMBL/GenBank/DDBJ whole genome shotgun (WGS) entry which is preliminary data.</text>
</comment>
<organism evidence="2 3">
    <name type="scientific">Flavobacterium geliluteum</name>
    <dbReference type="NCBI Taxonomy" id="2816120"/>
    <lineage>
        <taxon>Bacteria</taxon>
        <taxon>Pseudomonadati</taxon>
        <taxon>Bacteroidota</taxon>
        <taxon>Flavobacteriia</taxon>
        <taxon>Flavobacteriales</taxon>
        <taxon>Flavobacteriaceae</taxon>
        <taxon>Flavobacterium</taxon>
    </lineage>
</organism>
<feature type="transmembrane region" description="Helical" evidence="1">
    <location>
        <begin position="74"/>
        <end position="93"/>
    </location>
</feature>
<keyword evidence="1" id="KW-0812">Transmembrane</keyword>
<evidence type="ECO:0008006" key="4">
    <source>
        <dbReference type="Google" id="ProtNLM"/>
    </source>
</evidence>
<name>A0A940XG84_9FLAO</name>
<dbReference type="EMBL" id="JAGFBV010000023">
    <property type="protein sequence ID" value="MBP4139169.1"/>
    <property type="molecule type" value="Genomic_DNA"/>
</dbReference>
<evidence type="ECO:0000313" key="3">
    <source>
        <dbReference type="Proteomes" id="UP000675047"/>
    </source>
</evidence>
<evidence type="ECO:0000313" key="2">
    <source>
        <dbReference type="EMBL" id="MBP4139169.1"/>
    </source>
</evidence>